<organism evidence="11 12">
    <name type="scientific">Denticeps clupeoides</name>
    <name type="common">denticle herring</name>
    <dbReference type="NCBI Taxonomy" id="299321"/>
    <lineage>
        <taxon>Eukaryota</taxon>
        <taxon>Metazoa</taxon>
        <taxon>Chordata</taxon>
        <taxon>Craniata</taxon>
        <taxon>Vertebrata</taxon>
        <taxon>Euteleostomi</taxon>
        <taxon>Actinopterygii</taxon>
        <taxon>Neopterygii</taxon>
        <taxon>Teleostei</taxon>
        <taxon>Clupei</taxon>
        <taxon>Clupeiformes</taxon>
        <taxon>Denticipitoidei</taxon>
        <taxon>Denticipitidae</taxon>
        <taxon>Denticeps</taxon>
    </lineage>
</organism>
<evidence type="ECO:0000313" key="12">
    <source>
        <dbReference type="Proteomes" id="UP000694580"/>
    </source>
</evidence>
<evidence type="ECO:0000313" key="11">
    <source>
        <dbReference type="Ensembl" id="ENSDCDP00010035953.1"/>
    </source>
</evidence>
<feature type="transmembrane region" description="Helical" evidence="9">
    <location>
        <begin position="276"/>
        <end position="298"/>
    </location>
</feature>
<dbReference type="Pfam" id="PF00001">
    <property type="entry name" value="7tm_1"/>
    <property type="match status" value="1"/>
</dbReference>
<reference evidence="11" key="2">
    <citation type="submission" date="2025-09" db="UniProtKB">
        <authorList>
            <consortium name="Ensembl"/>
        </authorList>
    </citation>
    <scope>IDENTIFICATION</scope>
</reference>
<evidence type="ECO:0000256" key="2">
    <source>
        <dbReference type="ARBA" id="ARBA00022692"/>
    </source>
</evidence>
<feature type="region of interest" description="Disordered" evidence="8">
    <location>
        <begin position="314"/>
        <end position="399"/>
    </location>
</feature>
<sequence length="399" mass="43121">LLTAAQSGASGAHHHLPPGDLRLAVPATLALICVVGLALNVTAAAALVSSARKTKLSLINALILNLLAADALLLTVSAPLRAAAFSRPAWTLGWLACKSCDWVLQACTAAKSVTVAVMAKACERYVSEPTKHVTIRAKSVALLLLLLWTLGGVAALPDALFAELRPAGGAGGAGGALVCARVVPGDARAFMSVYVKLYPLMTYCAPLLLALLYFWRARGRCRRRCSKTQNLRAQMRSRKLTLTLFGLTVTMATLWLPQWVWWVWSRHAAATPPPLLSVAAKVLVFGAALLDPLLVLALSDEFRESYKDLWRRLTLRKPPPTKPKAGPHTPTAPRSPTPRPETAHLPKPEDDARQPDSPPNDGVVLPDLEQFWHEREGGSHADENDPVPWEHQDAPGDRQ</sequence>
<comment type="subcellular location">
    <subcellularLocation>
        <location evidence="1">Membrane</location>
        <topology evidence="1">Multi-pass membrane protein</topology>
    </subcellularLocation>
</comment>
<evidence type="ECO:0000256" key="7">
    <source>
        <dbReference type="ARBA" id="ARBA00023224"/>
    </source>
</evidence>
<keyword evidence="7" id="KW-0807">Transducer</keyword>
<feature type="transmembrane region" description="Helical" evidence="9">
    <location>
        <begin position="240"/>
        <end position="264"/>
    </location>
</feature>
<feature type="domain" description="G-protein coupled receptors family 1 profile" evidence="10">
    <location>
        <begin position="39"/>
        <end position="295"/>
    </location>
</feature>
<dbReference type="GO" id="GO:0004930">
    <property type="term" value="F:G protein-coupled receptor activity"/>
    <property type="evidence" value="ECO:0007669"/>
    <property type="project" value="UniProtKB-KW"/>
</dbReference>
<feature type="transmembrane region" description="Helical" evidence="9">
    <location>
        <begin position="102"/>
        <end position="119"/>
    </location>
</feature>
<keyword evidence="5 9" id="KW-0472">Membrane</keyword>
<dbReference type="Ensembl" id="ENSDCDT00010045239.1">
    <property type="protein sequence ID" value="ENSDCDP00010035953.1"/>
    <property type="gene ID" value="ENSDCDG00010023558.1"/>
</dbReference>
<reference evidence="11" key="1">
    <citation type="submission" date="2025-08" db="UniProtKB">
        <authorList>
            <consortium name="Ensembl"/>
        </authorList>
    </citation>
    <scope>IDENTIFICATION</scope>
</reference>
<dbReference type="GeneTree" id="ENSGT01030000234518"/>
<protein>
    <recommendedName>
        <fullName evidence="10">G-protein coupled receptors family 1 profile domain-containing protein</fullName>
    </recommendedName>
</protein>
<proteinExistence type="predicted"/>
<evidence type="ECO:0000256" key="3">
    <source>
        <dbReference type="ARBA" id="ARBA00022989"/>
    </source>
</evidence>
<dbReference type="SUPFAM" id="SSF81321">
    <property type="entry name" value="Family A G protein-coupled receptor-like"/>
    <property type="match status" value="1"/>
</dbReference>
<dbReference type="InterPro" id="IPR000276">
    <property type="entry name" value="GPCR_Rhodpsn"/>
</dbReference>
<evidence type="ECO:0000256" key="5">
    <source>
        <dbReference type="ARBA" id="ARBA00023136"/>
    </source>
</evidence>
<evidence type="ECO:0000256" key="6">
    <source>
        <dbReference type="ARBA" id="ARBA00023170"/>
    </source>
</evidence>
<feature type="transmembrane region" description="Helical" evidence="9">
    <location>
        <begin position="23"/>
        <end position="49"/>
    </location>
</feature>
<dbReference type="PANTHER" id="PTHR45695">
    <property type="entry name" value="LEUCOKININ RECEPTOR-RELATED"/>
    <property type="match status" value="1"/>
</dbReference>
<dbReference type="PRINTS" id="PR00237">
    <property type="entry name" value="GPCRRHODOPSN"/>
</dbReference>
<feature type="compositionally biased region" description="Low complexity" evidence="8">
    <location>
        <begin position="323"/>
        <end position="332"/>
    </location>
</feature>
<evidence type="ECO:0000256" key="9">
    <source>
        <dbReference type="SAM" id="Phobius"/>
    </source>
</evidence>
<dbReference type="PROSITE" id="PS50262">
    <property type="entry name" value="G_PROTEIN_RECEP_F1_2"/>
    <property type="match status" value="1"/>
</dbReference>
<feature type="compositionally biased region" description="Basic and acidic residues" evidence="8">
    <location>
        <begin position="341"/>
        <end position="354"/>
    </location>
</feature>
<keyword evidence="12" id="KW-1185">Reference proteome</keyword>
<evidence type="ECO:0000256" key="4">
    <source>
        <dbReference type="ARBA" id="ARBA00023040"/>
    </source>
</evidence>
<accession>A0AAY4CS52</accession>
<dbReference type="Proteomes" id="UP000694580">
    <property type="component" value="Unplaced"/>
</dbReference>
<feature type="transmembrane region" description="Helical" evidence="9">
    <location>
        <begin position="61"/>
        <end position="82"/>
    </location>
</feature>
<feature type="transmembrane region" description="Helical" evidence="9">
    <location>
        <begin position="197"/>
        <end position="215"/>
    </location>
</feature>
<keyword evidence="6" id="KW-0675">Receptor</keyword>
<keyword evidence="2 9" id="KW-0812">Transmembrane</keyword>
<evidence type="ECO:0000259" key="10">
    <source>
        <dbReference type="PROSITE" id="PS50262"/>
    </source>
</evidence>
<evidence type="ECO:0000256" key="1">
    <source>
        <dbReference type="ARBA" id="ARBA00004141"/>
    </source>
</evidence>
<feature type="compositionally biased region" description="Basic and acidic residues" evidence="8">
    <location>
        <begin position="370"/>
        <end position="399"/>
    </location>
</feature>
<dbReference type="AlphaFoldDB" id="A0AAY4CS52"/>
<feature type="transmembrane region" description="Helical" evidence="9">
    <location>
        <begin position="140"/>
        <end position="157"/>
    </location>
</feature>
<gene>
    <name evidence="11" type="primary">GPR151</name>
</gene>
<keyword evidence="3 9" id="KW-1133">Transmembrane helix</keyword>
<dbReference type="PANTHER" id="PTHR45695:SF1">
    <property type="entry name" value="G-PROTEIN COUPLED RECEPTOR 151"/>
    <property type="match status" value="1"/>
</dbReference>
<name>A0AAY4CS52_9TELE</name>
<evidence type="ECO:0000256" key="8">
    <source>
        <dbReference type="SAM" id="MobiDB-lite"/>
    </source>
</evidence>
<dbReference type="GO" id="GO:0005886">
    <property type="term" value="C:plasma membrane"/>
    <property type="evidence" value="ECO:0007669"/>
    <property type="project" value="TreeGrafter"/>
</dbReference>
<keyword evidence="4" id="KW-0297">G-protein coupled receptor</keyword>
<dbReference type="Gene3D" id="1.20.1070.10">
    <property type="entry name" value="Rhodopsin 7-helix transmembrane proteins"/>
    <property type="match status" value="1"/>
</dbReference>
<dbReference type="InterPro" id="IPR017452">
    <property type="entry name" value="GPCR_Rhodpsn_7TM"/>
</dbReference>